<name>A0A1Y6FG16_9SPHN</name>
<dbReference type="Pfam" id="PF25989">
    <property type="entry name" value="YknX_C"/>
    <property type="match status" value="1"/>
</dbReference>
<feature type="domain" description="YknX-like C-terminal permuted SH3-like" evidence="2">
    <location>
        <begin position="314"/>
        <end position="382"/>
    </location>
</feature>
<dbReference type="GO" id="GO:0015562">
    <property type="term" value="F:efflux transmembrane transporter activity"/>
    <property type="evidence" value="ECO:0007669"/>
    <property type="project" value="TreeGrafter"/>
</dbReference>
<sequence>MGRILKNWRWALLIAALLVAGLAYALWPEAKIVDTGEVTRGEMIVAVTDDGVTRADEFYVVSAPVTGYLTRVELEPGDKVSRGALITRMTGRPSSPLDKRTGDELRAALAAARAAEAGASASLDQSQRDLARAEELSERGFLPRAQLEAARTRVATDRSARAQARAEIARLQSQLASPDGSASGAPVPVRAPASGEVFTVISESEGVFAEGTPLVTLGNPDTIEVVVDLLSREAVRVKPGDRVTITQWGGPDPLVGKVERIEPFGRLKISALGIEEQRVNVIIGFSGKSARDAARLGHGYQVDATIELWRADDALRVPIGALFRGPDGEWQLFAIEAGRARLTTVGLDHVNDKYAEVTSGLDEGAQVIVNPDTSLEDGMRVTPRD</sequence>
<keyword evidence="4" id="KW-1185">Reference proteome</keyword>
<dbReference type="InterPro" id="IPR058637">
    <property type="entry name" value="YknX-like_C"/>
</dbReference>
<dbReference type="RefSeq" id="WP_086438200.1">
    <property type="nucleotide sequence ID" value="NZ_FXWG01000003.1"/>
</dbReference>
<dbReference type="GO" id="GO:1990281">
    <property type="term" value="C:efflux pump complex"/>
    <property type="evidence" value="ECO:0007669"/>
    <property type="project" value="TreeGrafter"/>
</dbReference>
<comment type="similarity">
    <text evidence="1">Belongs to the membrane fusion protein (MFP) (TC 8.A.1) family.</text>
</comment>
<dbReference type="Gene3D" id="2.40.30.170">
    <property type="match status" value="1"/>
</dbReference>
<dbReference type="InterPro" id="IPR006143">
    <property type="entry name" value="RND_pump_MFP"/>
</dbReference>
<dbReference type="Gene3D" id="1.10.287.470">
    <property type="entry name" value="Helix hairpin bin"/>
    <property type="match status" value="1"/>
</dbReference>
<dbReference type="PANTHER" id="PTHR30469">
    <property type="entry name" value="MULTIDRUG RESISTANCE PROTEIN MDTA"/>
    <property type="match status" value="1"/>
</dbReference>
<evidence type="ECO:0000259" key="2">
    <source>
        <dbReference type="Pfam" id="PF25989"/>
    </source>
</evidence>
<dbReference type="PANTHER" id="PTHR30469:SF15">
    <property type="entry name" value="HLYD FAMILY OF SECRETION PROTEINS"/>
    <property type="match status" value="1"/>
</dbReference>
<evidence type="ECO:0000313" key="3">
    <source>
        <dbReference type="EMBL" id="SMQ73697.1"/>
    </source>
</evidence>
<dbReference type="NCBIfam" id="TIGR01730">
    <property type="entry name" value="RND_mfp"/>
    <property type="match status" value="1"/>
</dbReference>
<gene>
    <name evidence="3" type="ORF">SAMN06297468_2286</name>
</gene>
<evidence type="ECO:0000313" key="4">
    <source>
        <dbReference type="Proteomes" id="UP000194420"/>
    </source>
</evidence>
<accession>A0A1Y6FG16</accession>
<dbReference type="OrthoDB" id="9791520at2"/>
<dbReference type="AlphaFoldDB" id="A0A1Y6FG16"/>
<dbReference type="Proteomes" id="UP000194420">
    <property type="component" value="Unassembled WGS sequence"/>
</dbReference>
<proteinExistence type="inferred from homology"/>
<dbReference type="SUPFAM" id="SSF111369">
    <property type="entry name" value="HlyD-like secretion proteins"/>
    <property type="match status" value="1"/>
</dbReference>
<organism evidence="3 4">
    <name type="scientific">Altererythrobacter xiamenensis</name>
    <dbReference type="NCBI Taxonomy" id="1316679"/>
    <lineage>
        <taxon>Bacteria</taxon>
        <taxon>Pseudomonadati</taxon>
        <taxon>Pseudomonadota</taxon>
        <taxon>Alphaproteobacteria</taxon>
        <taxon>Sphingomonadales</taxon>
        <taxon>Erythrobacteraceae</taxon>
        <taxon>Altererythrobacter</taxon>
    </lineage>
</organism>
<reference evidence="4" key="1">
    <citation type="submission" date="2017-04" db="EMBL/GenBank/DDBJ databases">
        <authorList>
            <person name="Varghese N."/>
            <person name="Submissions S."/>
        </authorList>
    </citation>
    <scope>NUCLEOTIDE SEQUENCE [LARGE SCALE GENOMIC DNA]</scope>
</reference>
<evidence type="ECO:0000256" key="1">
    <source>
        <dbReference type="ARBA" id="ARBA00009477"/>
    </source>
</evidence>
<dbReference type="Gene3D" id="2.40.50.100">
    <property type="match status" value="1"/>
</dbReference>
<dbReference type="EMBL" id="FXWG01000003">
    <property type="protein sequence ID" value="SMQ73697.1"/>
    <property type="molecule type" value="Genomic_DNA"/>
</dbReference>
<dbReference type="Gene3D" id="2.40.420.20">
    <property type="match status" value="1"/>
</dbReference>
<protein>
    <submittedName>
        <fullName evidence="3">HlyD family secretion protein</fullName>
    </submittedName>
</protein>